<evidence type="ECO:0000313" key="2">
    <source>
        <dbReference type="Proteomes" id="UP000466517"/>
    </source>
</evidence>
<gene>
    <name evidence="1" type="ORF">MMAD_36080</name>
</gene>
<reference evidence="1 2" key="1">
    <citation type="journal article" date="2019" name="Emerg. Microbes Infect.">
        <title>Comprehensive subspecies identification of 175 nontuberculous mycobacteria species based on 7547 genomic profiles.</title>
        <authorList>
            <person name="Matsumoto Y."/>
            <person name="Kinjo T."/>
            <person name="Motooka D."/>
            <person name="Nabeya D."/>
            <person name="Jung N."/>
            <person name="Uechi K."/>
            <person name="Horii T."/>
            <person name="Iida T."/>
            <person name="Fujita J."/>
            <person name="Nakamura S."/>
        </authorList>
    </citation>
    <scope>NUCLEOTIDE SEQUENCE [LARGE SCALE GENOMIC DNA]</scope>
    <source>
        <strain evidence="1 2">JCM 13574</strain>
    </source>
</reference>
<name>A0A7I7XJI0_9MYCO</name>
<protein>
    <submittedName>
        <fullName evidence="1">Uncharacterized protein</fullName>
    </submittedName>
</protein>
<dbReference type="AlphaFoldDB" id="A0A7I7XJI0"/>
<dbReference type="KEGG" id="mmag:MMAD_36080"/>
<dbReference type="Proteomes" id="UP000466517">
    <property type="component" value="Chromosome"/>
</dbReference>
<accession>A0A7I7XJI0</accession>
<proteinExistence type="predicted"/>
<keyword evidence="2" id="KW-1185">Reference proteome</keyword>
<organism evidence="1 2">
    <name type="scientific">Mycolicibacterium madagascariense</name>
    <dbReference type="NCBI Taxonomy" id="212765"/>
    <lineage>
        <taxon>Bacteria</taxon>
        <taxon>Bacillati</taxon>
        <taxon>Actinomycetota</taxon>
        <taxon>Actinomycetes</taxon>
        <taxon>Mycobacteriales</taxon>
        <taxon>Mycobacteriaceae</taxon>
        <taxon>Mycolicibacterium</taxon>
    </lineage>
</organism>
<dbReference type="EMBL" id="AP022610">
    <property type="protein sequence ID" value="BBZ29313.1"/>
    <property type="molecule type" value="Genomic_DNA"/>
</dbReference>
<sequence length="265" mass="30015">MVVSKNSKPGEVNPEKGRKRAKLFAACLQKIIAGFTAEYFVEKHPEKLRFDIASDDERALTFDIQGRLVQPGYDGDIWIESKGYDKSLDLLEHYREFLKTVALARLRVDRISKDQFWFVSSAPFACNVGSQLTSAQWIRESLLKSSQEEKTNFFPGEFDALEKQTGFVGMANSIKVMFLTAPLMRATGLAYFVKQNDNLWDLTVDLYGGEFLLPDYAPYVQRVAAENRLSDPDFLQVNQMLNLPFVDWPDQDEGQDGVLNSTAAS</sequence>
<evidence type="ECO:0000313" key="1">
    <source>
        <dbReference type="EMBL" id="BBZ29313.1"/>
    </source>
</evidence>